<feature type="region of interest" description="Disordered" evidence="1">
    <location>
        <begin position="40"/>
        <end position="60"/>
    </location>
</feature>
<gene>
    <name evidence="2" type="ORF">D4764_09G0009160</name>
</gene>
<comment type="caution">
    <text evidence="2">The sequence shown here is derived from an EMBL/GenBank/DDBJ whole genome shotgun (WGS) entry which is preliminary data.</text>
</comment>
<proteinExistence type="predicted"/>
<dbReference type="AlphaFoldDB" id="A0A5C6MKZ2"/>
<evidence type="ECO:0000313" key="3">
    <source>
        <dbReference type="Proteomes" id="UP000324091"/>
    </source>
</evidence>
<evidence type="ECO:0000313" key="2">
    <source>
        <dbReference type="EMBL" id="TWW55866.1"/>
    </source>
</evidence>
<protein>
    <submittedName>
        <fullName evidence="2">Uncharacterized protein</fullName>
    </submittedName>
</protein>
<reference evidence="2 3" key="1">
    <citation type="submission" date="2019-04" db="EMBL/GenBank/DDBJ databases">
        <title>Chromosome genome assembly for Takifugu flavidus.</title>
        <authorList>
            <person name="Xiao S."/>
        </authorList>
    </citation>
    <scope>NUCLEOTIDE SEQUENCE [LARGE SCALE GENOMIC DNA]</scope>
    <source>
        <strain evidence="2">HTHZ2018</strain>
        <tissue evidence="2">Muscle</tissue>
    </source>
</reference>
<organism evidence="2 3">
    <name type="scientific">Takifugu flavidus</name>
    <name type="common">sansaifugu</name>
    <dbReference type="NCBI Taxonomy" id="433684"/>
    <lineage>
        <taxon>Eukaryota</taxon>
        <taxon>Metazoa</taxon>
        <taxon>Chordata</taxon>
        <taxon>Craniata</taxon>
        <taxon>Vertebrata</taxon>
        <taxon>Euteleostomi</taxon>
        <taxon>Actinopterygii</taxon>
        <taxon>Neopterygii</taxon>
        <taxon>Teleostei</taxon>
        <taxon>Neoteleostei</taxon>
        <taxon>Acanthomorphata</taxon>
        <taxon>Eupercaria</taxon>
        <taxon>Tetraodontiformes</taxon>
        <taxon>Tetradontoidea</taxon>
        <taxon>Tetraodontidae</taxon>
        <taxon>Takifugu</taxon>
    </lineage>
</organism>
<keyword evidence="3" id="KW-1185">Reference proteome</keyword>
<name>A0A5C6MKZ2_9TELE</name>
<dbReference type="EMBL" id="RHFK02000022">
    <property type="protein sequence ID" value="TWW55866.1"/>
    <property type="molecule type" value="Genomic_DNA"/>
</dbReference>
<evidence type="ECO:0000256" key="1">
    <source>
        <dbReference type="SAM" id="MobiDB-lite"/>
    </source>
</evidence>
<sequence length="60" mass="6692">MVGAVPTGWAGLGFFPKTQVSKAQDKERHQLLQEEVRAGMEEEPKRLFRTSLQQLPKGPG</sequence>
<dbReference type="Proteomes" id="UP000324091">
    <property type="component" value="Chromosome 9"/>
</dbReference>
<accession>A0A5C6MKZ2</accession>